<evidence type="ECO:0000313" key="9">
    <source>
        <dbReference type="Proteomes" id="UP001165293"/>
    </source>
</evidence>
<dbReference type="Proteomes" id="UP001165293">
    <property type="component" value="Unassembled WGS sequence"/>
</dbReference>
<keyword evidence="3 6" id="KW-0812">Transmembrane</keyword>
<comment type="subcellular location">
    <subcellularLocation>
        <location evidence="1">Membrane</location>
        <topology evidence="1">Multi-pass membrane protein</topology>
    </subcellularLocation>
</comment>
<evidence type="ECO:0000256" key="5">
    <source>
        <dbReference type="ARBA" id="ARBA00023136"/>
    </source>
</evidence>
<evidence type="ECO:0000313" key="8">
    <source>
        <dbReference type="EMBL" id="MCC8364335.1"/>
    </source>
</evidence>
<keyword evidence="9" id="KW-1185">Reference proteome</keyword>
<name>A0ABS8JLH5_9GAMM</name>
<feature type="transmembrane region" description="Helical" evidence="6">
    <location>
        <begin position="71"/>
        <end position="88"/>
    </location>
</feature>
<evidence type="ECO:0000256" key="4">
    <source>
        <dbReference type="ARBA" id="ARBA00022989"/>
    </source>
</evidence>
<feature type="domain" description="GtrA/DPMS transmembrane" evidence="7">
    <location>
        <begin position="10"/>
        <end position="124"/>
    </location>
</feature>
<dbReference type="PANTHER" id="PTHR38459:SF1">
    <property type="entry name" value="PROPHAGE BACTOPRENOL-LINKED GLUCOSE TRANSLOCASE HOMOLOG"/>
    <property type="match status" value="1"/>
</dbReference>
<gene>
    <name evidence="8" type="ORF">LK996_14770</name>
</gene>
<keyword evidence="4 6" id="KW-1133">Transmembrane helix</keyword>
<feature type="transmembrane region" description="Helical" evidence="6">
    <location>
        <begin position="7"/>
        <end position="28"/>
    </location>
</feature>
<comment type="caution">
    <text evidence="8">The sequence shown here is derived from an EMBL/GenBank/DDBJ whole genome shotgun (WGS) entry which is preliminary data.</text>
</comment>
<organism evidence="8 9">
    <name type="scientific">Noviluteimonas lactosilytica</name>
    <dbReference type="NCBI Taxonomy" id="2888523"/>
    <lineage>
        <taxon>Bacteria</taxon>
        <taxon>Pseudomonadati</taxon>
        <taxon>Pseudomonadota</taxon>
        <taxon>Gammaproteobacteria</taxon>
        <taxon>Lysobacterales</taxon>
        <taxon>Lysobacteraceae</taxon>
        <taxon>Noviluteimonas</taxon>
    </lineage>
</organism>
<sequence length="127" mass="14302">MTLGKHARGYLIVGLVQWFVDWAVMVLLSNWGMPIEPANVLGRVAGAMLGYWMNGKITFKGEHTHVGRTQLTRFILMWIGTTTVSTWSMGAIDEHLGLKWAWLAKPAVEGVLGVTGFFLSRHWVYKK</sequence>
<comment type="similarity">
    <text evidence="2">Belongs to the GtrA family.</text>
</comment>
<protein>
    <submittedName>
        <fullName evidence="8">GtrA family protein</fullName>
    </submittedName>
</protein>
<evidence type="ECO:0000256" key="6">
    <source>
        <dbReference type="SAM" id="Phobius"/>
    </source>
</evidence>
<evidence type="ECO:0000256" key="1">
    <source>
        <dbReference type="ARBA" id="ARBA00004141"/>
    </source>
</evidence>
<evidence type="ECO:0000256" key="3">
    <source>
        <dbReference type="ARBA" id="ARBA00022692"/>
    </source>
</evidence>
<dbReference type="PANTHER" id="PTHR38459">
    <property type="entry name" value="PROPHAGE BACTOPRENOL-LINKED GLUCOSE TRANSLOCASE HOMOLOG"/>
    <property type="match status" value="1"/>
</dbReference>
<dbReference type="RefSeq" id="WP_230528127.1">
    <property type="nucleotide sequence ID" value="NZ_JAJGAK010000004.1"/>
</dbReference>
<evidence type="ECO:0000259" key="7">
    <source>
        <dbReference type="Pfam" id="PF04138"/>
    </source>
</evidence>
<accession>A0ABS8JLH5</accession>
<dbReference type="InterPro" id="IPR051401">
    <property type="entry name" value="GtrA_CellWall_Glycosyl"/>
</dbReference>
<evidence type="ECO:0000256" key="2">
    <source>
        <dbReference type="ARBA" id="ARBA00009399"/>
    </source>
</evidence>
<dbReference type="InterPro" id="IPR007267">
    <property type="entry name" value="GtrA_DPMS_TM"/>
</dbReference>
<dbReference type="Pfam" id="PF04138">
    <property type="entry name" value="GtrA_DPMS_TM"/>
    <property type="match status" value="1"/>
</dbReference>
<dbReference type="EMBL" id="JAJGAK010000004">
    <property type="protein sequence ID" value="MCC8364335.1"/>
    <property type="molecule type" value="Genomic_DNA"/>
</dbReference>
<feature type="transmembrane region" description="Helical" evidence="6">
    <location>
        <begin position="100"/>
        <end position="119"/>
    </location>
</feature>
<reference evidence="8" key="1">
    <citation type="submission" date="2021-10" db="EMBL/GenBank/DDBJ databases">
        <authorList>
            <person name="Lyu M."/>
            <person name="Wang X."/>
            <person name="Meng X."/>
            <person name="Xu K."/>
        </authorList>
    </citation>
    <scope>NUCLEOTIDE SEQUENCE</scope>
    <source>
        <strain evidence="8">A6</strain>
    </source>
</reference>
<keyword evidence="5 6" id="KW-0472">Membrane</keyword>
<proteinExistence type="inferred from homology"/>